<dbReference type="RefSeq" id="WP_282200334.1">
    <property type="nucleotide sequence ID" value="NZ_BOQE01000001.1"/>
</dbReference>
<comment type="caution">
    <text evidence="1">The sequence shown here is derived from an EMBL/GenBank/DDBJ whole genome shotgun (WGS) entry which is preliminary data.</text>
</comment>
<accession>A0AAV4LHQ2</accession>
<protein>
    <submittedName>
        <fullName evidence="1">Uncharacterized protein</fullName>
    </submittedName>
</protein>
<reference evidence="1" key="1">
    <citation type="journal article" date="2023" name="Int. J. Syst. Evol. Microbiol.">
        <title>Collibacillus ludicampi gen. nov., sp. nov., a new soil bacterium of the family Alicyclobacillaceae.</title>
        <authorList>
            <person name="Jojima T."/>
            <person name="Ioku Y."/>
            <person name="Fukuta Y."/>
            <person name="Shirasaka N."/>
            <person name="Matsumura Y."/>
            <person name="Mori M."/>
        </authorList>
    </citation>
    <scope>NUCLEOTIDE SEQUENCE</scope>
    <source>
        <strain evidence="1">TP075</strain>
    </source>
</reference>
<gene>
    <name evidence="1" type="ORF">DNHGIG_28910</name>
</gene>
<dbReference type="EMBL" id="BOQE01000001">
    <property type="protein sequence ID" value="GIM47342.1"/>
    <property type="molecule type" value="Genomic_DNA"/>
</dbReference>
<evidence type="ECO:0000313" key="2">
    <source>
        <dbReference type="Proteomes" id="UP001057291"/>
    </source>
</evidence>
<name>A0AAV4LHQ2_9BACL</name>
<evidence type="ECO:0000313" key="1">
    <source>
        <dbReference type="EMBL" id="GIM47342.1"/>
    </source>
</evidence>
<proteinExistence type="predicted"/>
<sequence>MKKWVMIGSIYVCLTILALSVSAEEKGKSHPAGQNQWNNWVQLKRLFS</sequence>
<dbReference type="Proteomes" id="UP001057291">
    <property type="component" value="Unassembled WGS sequence"/>
</dbReference>
<keyword evidence="2" id="KW-1185">Reference proteome</keyword>
<dbReference type="AlphaFoldDB" id="A0AAV4LHQ2"/>
<organism evidence="1 2">
    <name type="scientific">Collibacillus ludicampi</name>
    <dbReference type="NCBI Taxonomy" id="2771369"/>
    <lineage>
        <taxon>Bacteria</taxon>
        <taxon>Bacillati</taxon>
        <taxon>Bacillota</taxon>
        <taxon>Bacilli</taxon>
        <taxon>Bacillales</taxon>
        <taxon>Alicyclobacillaceae</taxon>
        <taxon>Collibacillus</taxon>
    </lineage>
</organism>